<dbReference type="GO" id="GO:1990077">
    <property type="term" value="C:primosome complex"/>
    <property type="evidence" value="ECO:0007669"/>
    <property type="project" value="UniProtKB-UniRule"/>
</dbReference>
<keyword evidence="7 11" id="KW-0862">Zinc</keyword>
<feature type="binding site" evidence="11">
    <location>
        <position position="375"/>
    </location>
    <ligand>
        <name>Zn(2+)</name>
        <dbReference type="ChEBI" id="CHEBI:29105"/>
        <label>1</label>
    </ligand>
</feature>
<dbReference type="Pfam" id="PF18319">
    <property type="entry name" value="Zn_ribbon_PriA"/>
    <property type="match status" value="1"/>
</dbReference>
<accession>A0A1F5C5X9</accession>
<keyword evidence="4 11" id="KW-0547">Nucleotide-binding</keyword>
<keyword evidence="9 11" id="KW-0238">DNA-binding</keyword>
<evidence type="ECO:0000256" key="11">
    <source>
        <dbReference type="HAMAP-Rule" id="MF_00983"/>
    </source>
</evidence>
<dbReference type="PANTHER" id="PTHR30580">
    <property type="entry name" value="PRIMOSOMAL PROTEIN N"/>
    <property type="match status" value="1"/>
</dbReference>
<dbReference type="AlphaFoldDB" id="A0A1F5C5X9"/>
<evidence type="ECO:0000256" key="5">
    <source>
        <dbReference type="ARBA" id="ARBA00022801"/>
    </source>
</evidence>
<protein>
    <recommendedName>
        <fullName evidence="11">Replication restart protein PriA</fullName>
    </recommendedName>
    <alternativeName>
        <fullName evidence="11">ATP-dependent DNA helicase PriA</fullName>
        <ecNumber evidence="11">5.6.2.4</ecNumber>
    </alternativeName>
    <alternativeName>
        <fullName evidence="11">DNA 3'-5' helicase PriA</fullName>
    </alternativeName>
</protein>
<dbReference type="InterPro" id="IPR014001">
    <property type="entry name" value="Helicase_ATP-bd"/>
</dbReference>
<dbReference type="NCBIfam" id="TIGR00595">
    <property type="entry name" value="priA"/>
    <property type="match status" value="1"/>
</dbReference>
<dbReference type="PROSITE" id="PS51192">
    <property type="entry name" value="HELICASE_ATP_BIND_1"/>
    <property type="match status" value="1"/>
</dbReference>
<dbReference type="Gene3D" id="3.40.1440.60">
    <property type="entry name" value="PriA, 3(prime) DNA-binding domain"/>
    <property type="match status" value="1"/>
</dbReference>
<dbReference type="SUPFAM" id="SSF52540">
    <property type="entry name" value="P-loop containing nucleoside triphosphate hydrolases"/>
    <property type="match status" value="2"/>
</dbReference>
<organism evidence="14 15">
    <name type="scientific">Candidatus Azambacteria bacterium RIFCSPLOWO2_01_FULL_37_9</name>
    <dbReference type="NCBI Taxonomy" id="1797297"/>
    <lineage>
        <taxon>Bacteria</taxon>
        <taxon>Candidatus Azamiibacteriota</taxon>
    </lineage>
</organism>
<evidence type="ECO:0000256" key="4">
    <source>
        <dbReference type="ARBA" id="ARBA00022741"/>
    </source>
</evidence>
<comment type="caution">
    <text evidence="14">The sequence shown here is derived from an EMBL/GenBank/DDBJ whole genome shotgun (WGS) entry which is preliminary data.</text>
</comment>
<comment type="catalytic activity">
    <reaction evidence="11">
        <text>ATP + H2O = ADP + phosphate + H(+)</text>
        <dbReference type="Rhea" id="RHEA:13065"/>
        <dbReference type="ChEBI" id="CHEBI:15377"/>
        <dbReference type="ChEBI" id="CHEBI:15378"/>
        <dbReference type="ChEBI" id="CHEBI:30616"/>
        <dbReference type="ChEBI" id="CHEBI:43474"/>
        <dbReference type="ChEBI" id="CHEBI:456216"/>
        <dbReference type="EC" id="5.6.2.4"/>
    </reaction>
</comment>
<dbReference type="GO" id="GO:0006302">
    <property type="term" value="P:double-strand break repair"/>
    <property type="evidence" value="ECO:0007669"/>
    <property type="project" value="InterPro"/>
</dbReference>
<evidence type="ECO:0000313" key="15">
    <source>
        <dbReference type="Proteomes" id="UP000177947"/>
    </source>
</evidence>
<feature type="region of interest" description="Disordered" evidence="12">
    <location>
        <begin position="281"/>
        <end position="302"/>
    </location>
</feature>
<comment type="catalytic activity">
    <reaction evidence="11">
        <text>Couples ATP hydrolysis with the unwinding of duplex DNA by translocating in the 3'-5' direction.</text>
        <dbReference type="EC" id="5.6.2.4"/>
    </reaction>
</comment>
<dbReference type="EMBL" id="MEYQ01000051">
    <property type="protein sequence ID" value="OGD38225.1"/>
    <property type="molecule type" value="Genomic_DNA"/>
</dbReference>
<dbReference type="GO" id="GO:0005524">
    <property type="term" value="F:ATP binding"/>
    <property type="evidence" value="ECO:0007669"/>
    <property type="project" value="UniProtKB-UniRule"/>
</dbReference>
<dbReference type="GO" id="GO:0006269">
    <property type="term" value="P:DNA replication, synthesis of primer"/>
    <property type="evidence" value="ECO:0007669"/>
    <property type="project" value="UniProtKB-KW"/>
</dbReference>
<dbReference type="GO" id="GO:0006310">
    <property type="term" value="P:DNA recombination"/>
    <property type="evidence" value="ECO:0007669"/>
    <property type="project" value="InterPro"/>
</dbReference>
<dbReference type="Pfam" id="PF17764">
    <property type="entry name" value="PriA_3primeBD"/>
    <property type="match status" value="1"/>
</dbReference>
<dbReference type="HAMAP" id="MF_00983">
    <property type="entry name" value="PriA"/>
    <property type="match status" value="1"/>
</dbReference>
<evidence type="ECO:0000259" key="13">
    <source>
        <dbReference type="PROSITE" id="PS51192"/>
    </source>
</evidence>
<dbReference type="InterPro" id="IPR027417">
    <property type="entry name" value="P-loop_NTPase"/>
</dbReference>
<keyword evidence="8 11" id="KW-0067">ATP-binding</keyword>
<keyword evidence="2 11" id="KW-0235">DNA replication</keyword>
<keyword evidence="10 11" id="KW-0413">Isomerase</keyword>
<evidence type="ECO:0000256" key="3">
    <source>
        <dbReference type="ARBA" id="ARBA00022723"/>
    </source>
</evidence>
<dbReference type="GO" id="GO:0006270">
    <property type="term" value="P:DNA replication initiation"/>
    <property type="evidence" value="ECO:0007669"/>
    <property type="project" value="TreeGrafter"/>
</dbReference>
<reference evidence="14 15" key="1">
    <citation type="journal article" date="2016" name="Nat. Commun.">
        <title>Thousands of microbial genomes shed light on interconnected biogeochemical processes in an aquifer system.</title>
        <authorList>
            <person name="Anantharaman K."/>
            <person name="Brown C.T."/>
            <person name="Hug L.A."/>
            <person name="Sharon I."/>
            <person name="Castelle C.J."/>
            <person name="Probst A.J."/>
            <person name="Thomas B.C."/>
            <person name="Singh A."/>
            <person name="Wilkins M.J."/>
            <person name="Karaoz U."/>
            <person name="Brodie E.L."/>
            <person name="Williams K.H."/>
            <person name="Hubbard S.S."/>
            <person name="Banfield J.F."/>
        </authorList>
    </citation>
    <scope>NUCLEOTIDE SEQUENCE [LARGE SCALE GENOMIC DNA]</scope>
</reference>
<comment type="subunit">
    <text evidence="11">Component of the replication restart primosome.</text>
</comment>
<dbReference type="GO" id="GO:0043138">
    <property type="term" value="F:3'-5' DNA helicase activity"/>
    <property type="evidence" value="ECO:0007669"/>
    <property type="project" value="UniProtKB-EC"/>
</dbReference>
<evidence type="ECO:0000256" key="9">
    <source>
        <dbReference type="ARBA" id="ARBA00023125"/>
    </source>
</evidence>
<feature type="binding site" evidence="11">
    <location>
        <position position="421"/>
    </location>
    <ligand>
        <name>Zn(2+)</name>
        <dbReference type="ChEBI" id="CHEBI:29105"/>
        <label>1</label>
    </ligand>
</feature>
<proteinExistence type="inferred from homology"/>
<comment type="cofactor">
    <cofactor evidence="11">
        <name>Zn(2+)</name>
        <dbReference type="ChEBI" id="CHEBI:29105"/>
    </cofactor>
    <text evidence="11">Binds 2 zinc ions per subunit.</text>
</comment>
<evidence type="ECO:0000256" key="12">
    <source>
        <dbReference type="SAM" id="MobiDB-lite"/>
    </source>
</evidence>
<evidence type="ECO:0000256" key="10">
    <source>
        <dbReference type="ARBA" id="ARBA00023235"/>
    </source>
</evidence>
<keyword evidence="1 11" id="KW-0639">Primosome</keyword>
<dbReference type="Pfam" id="PF18074">
    <property type="entry name" value="PriA_C"/>
    <property type="match status" value="1"/>
</dbReference>
<gene>
    <name evidence="11" type="primary">priA</name>
    <name evidence="14" type="ORF">A2907_02585</name>
</gene>
<keyword evidence="5 11" id="KW-0378">Hydrolase</keyword>
<comment type="function">
    <text evidence="11">Initiates the restart of stalled replication forks, which reloads the replicative helicase on sites other than the origin of replication. Recognizes and binds to abandoned replication forks and remodels them to uncover a helicase loading site. Promotes assembly of the primosome at these replication forks.</text>
</comment>
<dbReference type="GO" id="GO:0016887">
    <property type="term" value="F:ATP hydrolysis activity"/>
    <property type="evidence" value="ECO:0007669"/>
    <property type="project" value="RHEA"/>
</dbReference>
<evidence type="ECO:0000256" key="7">
    <source>
        <dbReference type="ARBA" id="ARBA00022833"/>
    </source>
</evidence>
<dbReference type="GO" id="GO:0008270">
    <property type="term" value="F:zinc ion binding"/>
    <property type="evidence" value="ECO:0007669"/>
    <property type="project" value="UniProtKB-UniRule"/>
</dbReference>
<feature type="binding site" evidence="11">
    <location>
        <position position="384"/>
    </location>
    <ligand>
        <name>Zn(2+)</name>
        <dbReference type="ChEBI" id="CHEBI:29105"/>
        <label>2</label>
    </ligand>
</feature>
<feature type="domain" description="Helicase ATP-binding" evidence="13">
    <location>
        <begin position="148"/>
        <end position="293"/>
    </location>
</feature>
<dbReference type="InterPro" id="IPR040498">
    <property type="entry name" value="PriA_CRR"/>
</dbReference>
<dbReference type="PANTHER" id="PTHR30580:SF0">
    <property type="entry name" value="PRIMOSOMAL PROTEIN N"/>
    <property type="match status" value="1"/>
</dbReference>
<feature type="binding site" evidence="11">
    <location>
        <position position="405"/>
    </location>
    <ligand>
        <name>Zn(2+)</name>
        <dbReference type="ChEBI" id="CHEBI:29105"/>
        <label>2</label>
    </ligand>
</feature>
<keyword evidence="3 11" id="KW-0479">Metal-binding</keyword>
<evidence type="ECO:0000256" key="2">
    <source>
        <dbReference type="ARBA" id="ARBA00022705"/>
    </source>
</evidence>
<dbReference type="GO" id="GO:0003677">
    <property type="term" value="F:DNA binding"/>
    <property type="evidence" value="ECO:0007669"/>
    <property type="project" value="UniProtKB-UniRule"/>
</dbReference>
<feature type="binding site" evidence="11">
    <location>
        <position position="418"/>
    </location>
    <ligand>
        <name>Zn(2+)</name>
        <dbReference type="ChEBI" id="CHEBI:29105"/>
        <label>1</label>
    </ligand>
</feature>
<name>A0A1F5C5X9_9BACT</name>
<dbReference type="InterPro" id="IPR042115">
    <property type="entry name" value="PriA_3primeBD_sf"/>
</dbReference>
<feature type="binding site" evidence="11">
    <location>
        <position position="378"/>
    </location>
    <ligand>
        <name>Zn(2+)</name>
        <dbReference type="ChEBI" id="CHEBI:29105"/>
        <label>1</label>
    </ligand>
</feature>
<evidence type="ECO:0000256" key="8">
    <source>
        <dbReference type="ARBA" id="ARBA00022840"/>
    </source>
</evidence>
<evidence type="ECO:0000313" key="14">
    <source>
        <dbReference type="EMBL" id="OGD38225.1"/>
    </source>
</evidence>
<sequence length="662" mass="75665">MYLLETIPAVNIPREHPQILSYFSNEPVSRGTLILIPLRNKPTPAIVLSQTDISSQKTQLKKSSFTLKKINKIISLEPIFSEKEFIFLKWFADYYFLPLGLALKTILPTKLLKAKGPLKTGLRITNYELRNLESNSSLYFSDDRIDFYIQKIKENLKNNKQSLILFPEQINALSFFNQVNLIFEPNQISFLSGNLAPKKYLDEWLKIASNDTKIIIGARSAIFSKFSDLGLIIIDEEQDQSFKSWNMRPYYNSRECAIKLGEIFGAETILASSTPSIETYHKTKSRIHPPAGGQESKKSNYRSSTSIVASAPPYVIPEKSGIQTQHQIIDMRDEVRKGNEIISEDLAAELEKISQNSRQAILFINRRGSATFIFCRECGFSLHCKNCDVPIVFHKEIKGEKQLLCHHCGHREKSPDICPKCGGHKIRYSGIASQKAEEKIKELFPDLKIKRLDSETVLSTQDIQKAISDFKEKRVDIILGTQIILNKDFPKADIVAVLSIDTILNLPEFRTDERIYQIINQLKKYRGNGGTFLLQTFKPESEIFPIALNSNFAKLYEREIEARKLFNYPPFFRLIKLTHRNSNPQLAFKESHKIAEKINVLSGNSENFKIIGPAAGFIPRIKNQYVYNIIIKSNLGIKDRNNILNIIPTKDWTIDIDPISLI</sequence>
<feature type="binding site" evidence="11">
    <location>
        <position position="387"/>
    </location>
    <ligand>
        <name>Zn(2+)</name>
        <dbReference type="ChEBI" id="CHEBI:29105"/>
        <label>2</label>
    </ligand>
</feature>
<dbReference type="InterPro" id="IPR005259">
    <property type="entry name" value="PriA"/>
</dbReference>
<dbReference type="Gene3D" id="3.40.50.300">
    <property type="entry name" value="P-loop containing nucleotide triphosphate hydrolases"/>
    <property type="match status" value="2"/>
</dbReference>
<evidence type="ECO:0000256" key="6">
    <source>
        <dbReference type="ARBA" id="ARBA00022806"/>
    </source>
</evidence>
<dbReference type="InterPro" id="IPR041236">
    <property type="entry name" value="PriA_C"/>
</dbReference>
<dbReference type="Proteomes" id="UP000177947">
    <property type="component" value="Unassembled WGS sequence"/>
</dbReference>
<evidence type="ECO:0000256" key="1">
    <source>
        <dbReference type="ARBA" id="ARBA00022515"/>
    </source>
</evidence>
<dbReference type="InterPro" id="IPR041222">
    <property type="entry name" value="PriA_3primeBD"/>
</dbReference>
<dbReference type="EC" id="5.6.2.4" evidence="11"/>
<keyword evidence="6 11" id="KW-0347">Helicase</keyword>
<comment type="similarity">
    <text evidence="11">Belongs to the helicase family. PriA subfamily.</text>
</comment>
<feature type="binding site" evidence="11">
    <location>
        <position position="408"/>
    </location>
    <ligand>
        <name>Zn(2+)</name>
        <dbReference type="ChEBI" id="CHEBI:29105"/>
        <label>2</label>
    </ligand>
</feature>